<proteinExistence type="predicted"/>
<feature type="non-terminal residue" evidence="1">
    <location>
        <position position="81"/>
    </location>
</feature>
<protein>
    <submittedName>
        <fullName evidence="1">Uncharacterized protein</fullName>
    </submittedName>
</protein>
<reference evidence="1" key="1">
    <citation type="submission" date="2021-02" db="EMBL/GenBank/DDBJ databases">
        <authorList>
            <person name="Nowell W R."/>
        </authorList>
    </citation>
    <scope>NUCLEOTIDE SEQUENCE</scope>
</reference>
<dbReference type="AlphaFoldDB" id="A0A816HMQ2"/>
<name>A0A816HMQ2_ADIRI</name>
<evidence type="ECO:0000313" key="2">
    <source>
        <dbReference type="Proteomes" id="UP000663828"/>
    </source>
</evidence>
<organism evidence="1 2">
    <name type="scientific">Adineta ricciae</name>
    <name type="common">Rotifer</name>
    <dbReference type="NCBI Taxonomy" id="249248"/>
    <lineage>
        <taxon>Eukaryota</taxon>
        <taxon>Metazoa</taxon>
        <taxon>Spiralia</taxon>
        <taxon>Gnathifera</taxon>
        <taxon>Rotifera</taxon>
        <taxon>Eurotatoria</taxon>
        <taxon>Bdelloidea</taxon>
        <taxon>Adinetida</taxon>
        <taxon>Adinetidae</taxon>
        <taxon>Adineta</taxon>
    </lineage>
</organism>
<sequence>MLCRRSAVSTKSFRLNACQRTALSTKYPVDENYSTKICRPSACRRKSFRPTTYLPFSIINDDMNINIRNRMSYISKVTRDI</sequence>
<dbReference type="EMBL" id="CAJNOR010018357">
    <property type="protein sequence ID" value="CAF1688471.1"/>
    <property type="molecule type" value="Genomic_DNA"/>
</dbReference>
<accession>A0A816HMQ2</accession>
<gene>
    <name evidence="1" type="ORF">XAT740_LOCUS62867</name>
</gene>
<dbReference type="Proteomes" id="UP000663828">
    <property type="component" value="Unassembled WGS sequence"/>
</dbReference>
<evidence type="ECO:0000313" key="1">
    <source>
        <dbReference type="EMBL" id="CAF1688471.1"/>
    </source>
</evidence>
<keyword evidence="2" id="KW-1185">Reference proteome</keyword>
<comment type="caution">
    <text evidence="1">The sequence shown here is derived from an EMBL/GenBank/DDBJ whole genome shotgun (WGS) entry which is preliminary data.</text>
</comment>